<proteinExistence type="predicted"/>
<organism evidence="1 2">
    <name type="scientific">Piscinibacter aquaticus</name>
    <dbReference type="NCBI Taxonomy" id="392597"/>
    <lineage>
        <taxon>Bacteria</taxon>
        <taxon>Pseudomonadati</taxon>
        <taxon>Pseudomonadota</taxon>
        <taxon>Betaproteobacteria</taxon>
        <taxon>Burkholderiales</taxon>
        <taxon>Sphaerotilaceae</taxon>
        <taxon>Piscinibacter</taxon>
    </lineage>
</organism>
<sequence length="142" mass="15329">MNAARVPLDLPRRVMRRALAVAAVTLVAALGLGLARTDADIDGEVRAAMSLAAVMSRLAQAGELSDAQLIAVLSAREHEVPLRHLSLALRDGAGRLLVGRLQEPSGSRVVEWMTGLHRRWRPGSTIEPVTGSCRARARRRGR</sequence>
<accession>A0A5C6U1S2</accession>
<evidence type="ECO:0000313" key="1">
    <source>
        <dbReference type="EMBL" id="TXC66520.1"/>
    </source>
</evidence>
<reference evidence="1 2" key="1">
    <citation type="submission" date="2019-08" db="EMBL/GenBank/DDBJ databases">
        <authorList>
            <person name="Khan S.A."/>
            <person name="Jeon C.O."/>
            <person name="Jeong S.E."/>
        </authorList>
    </citation>
    <scope>NUCLEOTIDE SEQUENCE [LARGE SCALE GENOMIC DNA]</scope>
    <source>
        <strain evidence="2">IMCC1728</strain>
    </source>
</reference>
<dbReference type="Proteomes" id="UP000321832">
    <property type="component" value="Unassembled WGS sequence"/>
</dbReference>
<gene>
    <name evidence="1" type="ORF">FSC37_13705</name>
</gene>
<name>A0A5C6U1S2_9BURK</name>
<dbReference type="AlphaFoldDB" id="A0A5C6U1S2"/>
<comment type="caution">
    <text evidence="1">The sequence shown here is derived from an EMBL/GenBank/DDBJ whole genome shotgun (WGS) entry which is preliminary data.</text>
</comment>
<evidence type="ECO:0000313" key="2">
    <source>
        <dbReference type="Proteomes" id="UP000321832"/>
    </source>
</evidence>
<keyword evidence="2" id="KW-1185">Reference proteome</keyword>
<dbReference type="EMBL" id="VOPW01000001">
    <property type="protein sequence ID" value="TXC66520.1"/>
    <property type="molecule type" value="Genomic_DNA"/>
</dbReference>
<protein>
    <submittedName>
        <fullName evidence="1">Uncharacterized protein</fullName>
    </submittedName>
</protein>